<dbReference type="InterPro" id="IPR029058">
    <property type="entry name" value="AB_hydrolase_fold"/>
</dbReference>
<dbReference type="AlphaFoldDB" id="D6U3S3"/>
<name>D6U3S3_KTERA</name>
<protein>
    <submittedName>
        <fullName evidence="1">Uncharacterized protein</fullName>
    </submittedName>
</protein>
<sequence length="127" mass="14300">MANLERENLMNESSALRQTLLTRLGHFPEKVAPDAIFGPSMLCNLVPHPFLLTTEEYDSLFPIDGVRSRSEQAQRIYAKQGVPERFRALIFPSGHSFPSEVKAEAYAFLDQWLKPIGSATGHLRLES</sequence>
<comment type="caution">
    <text evidence="1">The sequence shown here is derived from an EMBL/GenBank/DDBJ whole genome shotgun (WGS) entry which is preliminary data.</text>
</comment>
<dbReference type="Gene3D" id="3.40.50.1820">
    <property type="entry name" value="alpha/beta hydrolase"/>
    <property type="match status" value="1"/>
</dbReference>
<accession>D6U3S3</accession>
<evidence type="ECO:0000313" key="2">
    <source>
        <dbReference type="Proteomes" id="UP000004508"/>
    </source>
</evidence>
<dbReference type="EMBL" id="ADVG01000004">
    <property type="protein sequence ID" value="EFH81161.1"/>
    <property type="molecule type" value="Genomic_DNA"/>
</dbReference>
<dbReference type="InParanoid" id="D6U3S3"/>
<reference evidence="1 2" key="1">
    <citation type="journal article" date="2011" name="Stand. Genomic Sci.">
        <title>Non-contiguous finished genome sequence and contextual data of the filamentous soil bacterium Ktedonobacter racemifer type strain (SOSP1-21).</title>
        <authorList>
            <person name="Chang Y.J."/>
            <person name="Land M."/>
            <person name="Hauser L."/>
            <person name="Chertkov O."/>
            <person name="Del Rio T.G."/>
            <person name="Nolan M."/>
            <person name="Copeland A."/>
            <person name="Tice H."/>
            <person name="Cheng J.F."/>
            <person name="Lucas S."/>
            <person name="Han C."/>
            <person name="Goodwin L."/>
            <person name="Pitluck S."/>
            <person name="Ivanova N."/>
            <person name="Ovchinikova G."/>
            <person name="Pati A."/>
            <person name="Chen A."/>
            <person name="Palaniappan K."/>
            <person name="Mavromatis K."/>
            <person name="Liolios K."/>
            <person name="Brettin T."/>
            <person name="Fiebig A."/>
            <person name="Rohde M."/>
            <person name="Abt B."/>
            <person name="Goker M."/>
            <person name="Detter J.C."/>
            <person name="Woyke T."/>
            <person name="Bristow J."/>
            <person name="Eisen J.A."/>
            <person name="Markowitz V."/>
            <person name="Hugenholtz P."/>
            <person name="Kyrpides N.C."/>
            <person name="Klenk H.P."/>
            <person name="Lapidus A."/>
        </authorList>
    </citation>
    <scope>NUCLEOTIDE SEQUENCE [LARGE SCALE GENOMIC DNA]</scope>
    <source>
        <strain evidence="2">DSM 44963</strain>
    </source>
</reference>
<gene>
    <name evidence="1" type="ORF">Krac_1856</name>
</gene>
<dbReference type="Proteomes" id="UP000004508">
    <property type="component" value="Unassembled WGS sequence"/>
</dbReference>
<evidence type="ECO:0000313" key="1">
    <source>
        <dbReference type="EMBL" id="EFH81161.1"/>
    </source>
</evidence>
<keyword evidence="2" id="KW-1185">Reference proteome</keyword>
<organism evidence="1 2">
    <name type="scientific">Ktedonobacter racemifer DSM 44963</name>
    <dbReference type="NCBI Taxonomy" id="485913"/>
    <lineage>
        <taxon>Bacteria</taxon>
        <taxon>Bacillati</taxon>
        <taxon>Chloroflexota</taxon>
        <taxon>Ktedonobacteria</taxon>
        <taxon>Ktedonobacterales</taxon>
        <taxon>Ktedonobacteraceae</taxon>
        <taxon>Ktedonobacter</taxon>
    </lineage>
</organism>
<dbReference type="SUPFAM" id="SSF53474">
    <property type="entry name" value="alpha/beta-Hydrolases"/>
    <property type="match status" value="1"/>
</dbReference>
<dbReference type="STRING" id="485913.Krac_1856"/>
<proteinExistence type="predicted"/>